<dbReference type="Gene3D" id="3.40.50.300">
    <property type="entry name" value="P-loop containing nucleotide triphosphate hydrolases"/>
    <property type="match status" value="1"/>
</dbReference>
<dbReference type="SMART" id="SM00382">
    <property type="entry name" value="AAA"/>
    <property type="match status" value="1"/>
</dbReference>
<keyword evidence="5 7" id="KW-1133">Transmembrane helix</keyword>
<dbReference type="SUPFAM" id="SSF90123">
    <property type="entry name" value="ABC transporter transmembrane region"/>
    <property type="match status" value="1"/>
</dbReference>
<name>A0ABW4CNB1_9LACO</name>
<dbReference type="PROSITE" id="PS50893">
    <property type="entry name" value="ABC_TRANSPORTER_2"/>
    <property type="match status" value="1"/>
</dbReference>
<sequence length="576" mass="63951">MIKLAKGRVSLWAILAAVGFMIVQVISSLYLPNLTADIVNNGVVTGDIDYIWKTGYKMIAFAILSVVASVANVYVASKVSQKLGQRIRSDVYRKVINYSHDEMDQIGASSLITRTTNDVTQIQNVWVMILRMMIMAPIMLVGAAFLAYQKSPALTNIFLIVLPIMAVFMGVVMYFAVPLFRAMQKKTDNINLVFREGLTGVRVIRAFRQDQFEQDRFDGVNKDYTNNAVKVFSIMALMFPVMTLIMSGTNIGITWWGGHLIAQQSLETGNMIAFLTYAMQILMSFMMLSMIFVFIPRAQASAVRINEVLAQTTTLQSSATPKEMATDKPQLRFDHVKFRYAGAEEPALTDIDFDMHAGQTLAIIGGTGAGKSTLVNLMPRFYDVEEGAVEVDGQNVKDLDLQELHRQIAFVPQKANLFTGTVRDNMKYGNEDATDDEIWHALEVAQAKDFISENPEGLDYHVEQGGGNFSGGQRQRLAIARALVKDASVYVFDDDFSALDFKTDAELRQALKEDAKISSRIVVIVGQRVSTVADADTILVLEDGKMVGRGTHAELKATNDTYQEIIKSQIREGDEA</sequence>
<keyword evidence="4 10" id="KW-0067">ATP-binding</keyword>
<evidence type="ECO:0000256" key="1">
    <source>
        <dbReference type="ARBA" id="ARBA00004651"/>
    </source>
</evidence>
<evidence type="ECO:0000313" key="10">
    <source>
        <dbReference type="EMBL" id="MFD1432430.1"/>
    </source>
</evidence>
<gene>
    <name evidence="10" type="ORF">ACFQ47_07005</name>
</gene>
<organism evidence="10 11">
    <name type="scientific">Lacticaseibacillus yichunensis</name>
    <dbReference type="NCBI Taxonomy" id="2486015"/>
    <lineage>
        <taxon>Bacteria</taxon>
        <taxon>Bacillati</taxon>
        <taxon>Bacillota</taxon>
        <taxon>Bacilli</taxon>
        <taxon>Lactobacillales</taxon>
        <taxon>Lactobacillaceae</taxon>
        <taxon>Lacticaseibacillus</taxon>
    </lineage>
</organism>
<feature type="transmembrane region" description="Helical" evidence="7">
    <location>
        <begin position="154"/>
        <end position="177"/>
    </location>
</feature>
<keyword evidence="6 7" id="KW-0472">Membrane</keyword>
<dbReference type="InterPro" id="IPR003439">
    <property type="entry name" value="ABC_transporter-like_ATP-bd"/>
</dbReference>
<feature type="transmembrane region" description="Helical" evidence="7">
    <location>
        <begin position="125"/>
        <end position="148"/>
    </location>
</feature>
<keyword evidence="11" id="KW-1185">Reference proteome</keyword>
<feature type="domain" description="ABC transporter" evidence="8">
    <location>
        <begin position="331"/>
        <end position="568"/>
    </location>
</feature>
<dbReference type="EMBL" id="JBHTOG010000036">
    <property type="protein sequence ID" value="MFD1432430.1"/>
    <property type="molecule type" value="Genomic_DNA"/>
</dbReference>
<dbReference type="RefSeq" id="WP_125697349.1">
    <property type="nucleotide sequence ID" value="NZ_JBHTOG010000036.1"/>
</dbReference>
<dbReference type="PANTHER" id="PTHR43394">
    <property type="entry name" value="ATP-DEPENDENT PERMEASE MDL1, MITOCHONDRIAL"/>
    <property type="match status" value="1"/>
</dbReference>
<feature type="transmembrane region" description="Helical" evidence="7">
    <location>
        <begin position="12"/>
        <end position="31"/>
    </location>
</feature>
<dbReference type="InterPro" id="IPR036640">
    <property type="entry name" value="ABC1_TM_sf"/>
</dbReference>
<evidence type="ECO:0000259" key="8">
    <source>
        <dbReference type="PROSITE" id="PS50893"/>
    </source>
</evidence>
<accession>A0ABW4CNB1</accession>
<dbReference type="InterPro" id="IPR027417">
    <property type="entry name" value="P-loop_NTPase"/>
</dbReference>
<evidence type="ECO:0000256" key="4">
    <source>
        <dbReference type="ARBA" id="ARBA00022840"/>
    </source>
</evidence>
<keyword evidence="3" id="KW-0547">Nucleotide-binding</keyword>
<dbReference type="PROSITE" id="PS50929">
    <property type="entry name" value="ABC_TM1F"/>
    <property type="match status" value="1"/>
</dbReference>
<feature type="transmembrane region" description="Helical" evidence="7">
    <location>
        <begin position="231"/>
        <end position="251"/>
    </location>
</feature>
<comment type="subcellular location">
    <subcellularLocation>
        <location evidence="1">Cell membrane</location>
        <topology evidence="1">Multi-pass membrane protein</topology>
    </subcellularLocation>
</comment>
<dbReference type="SUPFAM" id="SSF52540">
    <property type="entry name" value="P-loop containing nucleoside triphosphate hydrolases"/>
    <property type="match status" value="1"/>
</dbReference>
<dbReference type="InterPro" id="IPR017871">
    <property type="entry name" value="ABC_transporter-like_CS"/>
</dbReference>
<evidence type="ECO:0000256" key="2">
    <source>
        <dbReference type="ARBA" id="ARBA00022692"/>
    </source>
</evidence>
<evidence type="ECO:0000259" key="9">
    <source>
        <dbReference type="PROSITE" id="PS50929"/>
    </source>
</evidence>
<dbReference type="PROSITE" id="PS00211">
    <property type="entry name" value="ABC_TRANSPORTER_1"/>
    <property type="match status" value="1"/>
</dbReference>
<dbReference type="CDD" id="cd18548">
    <property type="entry name" value="ABC_6TM_Tm287_like"/>
    <property type="match status" value="1"/>
</dbReference>
<feature type="domain" description="ABC transmembrane type-1" evidence="9">
    <location>
        <begin position="15"/>
        <end position="297"/>
    </location>
</feature>
<reference evidence="11" key="1">
    <citation type="journal article" date="2019" name="Int. J. Syst. Evol. Microbiol.">
        <title>The Global Catalogue of Microorganisms (GCM) 10K type strain sequencing project: providing services to taxonomists for standard genome sequencing and annotation.</title>
        <authorList>
            <consortium name="The Broad Institute Genomics Platform"/>
            <consortium name="The Broad Institute Genome Sequencing Center for Infectious Disease"/>
            <person name="Wu L."/>
            <person name="Ma J."/>
        </authorList>
    </citation>
    <scope>NUCLEOTIDE SEQUENCE [LARGE SCALE GENOMIC DNA]</scope>
    <source>
        <strain evidence="11">CCM 8947</strain>
    </source>
</reference>
<dbReference type="Pfam" id="PF00005">
    <property type="entry name" value="ABC_tran"/>
    <property type="match status" value="1"/>
</dbReference>
<dbReference type="InterPro" id="IPR011527">
    <property type="entry name" value="ABC1_TM_dom"/>
</dbReference>
<comment type="caution">
    <text evidence="10">The sequence shown here is derived from an EMBL/GenBank/DDBJ whole genome shotgun (WGS) entry which is preliminary data.</text>
</comment>
<evidence type="ECO:0000256" key="5">
    <source>
        <dbReference type="ARBA" id="ARBA00022989"/>
    </source>
</evidence>
<dbReference type="Pfam" id="PF00664">
    <property type="entry name" value="ABC_membrane"/>
    <property type="match status" value="1"/>
</dbReference>
<dbReference type="PANTHER" id="PTHR43394:SF1">
    <property type="entry name" value="ATP-BINDING CASSETTE SUB-FAMILY B MEMBER 10, MITOCHONDRIAL"/>
    <property type="match status" value="1"/>
</dbReference>
<keyword evidence="2 7" id="KW-0812">Transmembrane</keyword>
<evidence type="ECO:0000313" key="11">
    <source>
        <dbReference type="Proteomes" id="UP001597192"/>
    </source>
</evidence>
<evidence type="ECO:0000256" key="7">
    <source>
        <dbReference type="SAM" id="Phobius"/>
    </source>
</evidence>
<evidence type="ECO:0000256" key="3">
    <source>
        <dbReference type="ARBA" id="ARBA00022741"/>
    </source>
</evidence>
<dbReference type="InterPro" id="IPR039421">
    <property type="entry name" value="Type_1_exporter"/>
</dbReference>
<proteinExistence type="predicted"/>
<dbReference type="Gene3D" id="1.20.1560.10">
    <property type="entry name" value="ABC transporter type 1, transmembrane domain"/>
    <property type="match status" value="1"/>
</dbReference>
<protein>
    <submittedName>
        <fullName evidence="10">ABC transporter ATP-binding protein</fullName>
    </submittedName>
</protein>
<feature type="transmembrane region" description="Helical" evidence="7">
    <location>
        <begin position="58"/>
        <end position="76"/>
    </location>
</feature>
<evidence type="ECO:0000256" key="6">
    <source>
        <dbReference type="ARBA" id="ARBA00023136"/>
    </source>
</evidence>
<dbReference type="InterPro" id="IPR003593">
    <property type="entry name" value="AAA+_ATPase"/>
</dbReference>
<dbReference type="Proteomes" id="UP001597192">
    <property type="component" value="Unassembled WGS sequence"/>
</dbReference>
<dbReference type="GO" id="GO:0005524">
    <property type="term" value="F:ATP binding"/>
    <property type="evidence" value="ECO:0007669"/>
    <property type="project" value="UniProtKB-KW"/>
</dbReference>
<feature type="transmembrane region" description="Helical" evidence="7">
    <location>
        <begin position="271"/>
        <end position="295"/>
    </location>
</feature>